<evidence type="ECO:0000313" key="1">
    <source>
        <dbReference type="EMBL" id="MFK4264585.1"/>
    </source>
</evidence>
<dbReference type="RefSeq" id="WP_358632442.1">
    <property type="nucleotide sequence ID" value="NZ_JBFACG010000007.1"/>
</dbReference>
<organism evidence="1 2">
    <name type="scientific">Streptomyces milbemycinicus</name>
    <dbReference type="NCBI Taxonomy" id="476552"/>
    <lineage>
        <taxon>Bacteria</taxon>
        <taxon>Bacillati</taxon>
        <taxon>Actinomycetota</taxon>
        <taxon>Actinomycetes</taxon>
        <taxon>Kitasatosporales</taxon>
        <taxon>Streptomycetaceae</taxon>
        <taxon>Streptomyces</taxon>
    </lineage>
</organism>
<comment type="caution">
    <text evidence="1">The sequence shown here is derived from an EMBL/GenBank/DDBJ whole genome shotgun (WGS) entry which is preliminary data.</text>
</comment>
<proteinExistence type="predicted"/>
<name>A0ABW8LHU0_9ACTN</name>
<protein>
    <submittedName>
        <fullName evidence="1">Uncharacterized protein</fullName>
    </submittedName>
</protein>
<sequence>MENEVSLASGRITPGVVRVGNTVRRPVTAASPFVAELLGHLQQQGFTGGRRSSTLEKSSTTA</sequence>
<reference evidence="1 2" key="1">
    <citation type="submission" date="2024-11" db="EMBL/GenBank/DDBJ databases">
        <title>The Natural Products Discovery Center: Release of the First 8490 Sequenced Strains for Exploring Actinobacteria Biosynthetic Diversity.</title>
        <authorList>
            <person name="Kalkreuter E."/>
            <person name="Kautsar S.A."/>
            <person name="Yang D."/>
            <person name="Bader C.D."/>
            <person name="Teijaro C.N."/>
            <person name="Fluegel L."/>
            <person name="Davis C.M."/>
            <person name="Simpson J.R."/>
            <person name="Lauterbach L."/>
            <person name="Steele A.D."/>
            <person name="Gui C."/>
            <person name="Meng S."/>
            <person name="Li G."/>
            <person name="Viehrig K."/>
            <person name="Ye F."/>
            <person name="Su P."/>
            <person name="Kiefer A.F."/>
            <person name="Nichols A."/>
            <person name="Cepeda A.J."/>
            <person name="Yan W."/>
            <person name="Fan B."/>
            <person name="Jiang Y."/>
            <person name="Adhikari A."/>
            <person name="Zheng C.-J."/>
            <person name="Schuster L."/>
            <person name="Cowan T.M."/>
            <person name="Smanski M.J."/>
            <person name="Chevrette M.G."/>
            <person name="De Carvalho L.P.S."/>
            <person name="Shen B."/>
        </authorList>
    </citation>
    <scope>NUCLEOTIDE SEQUENCE [LARGE SCALE GENOMIC DNA]</scope>
    <source>
        <strain evidence="1 2">NPDC020863</strain>
    </source>
</reference>
<evidence type="ECO:0000313" key="2">
    <source>
        <dbReference type="Proteomes" id="UP001620295"/>
    </source>
</evidence>
<dbReference type="Proteomes" id="UP001620295">
    <property type="component" value="Unassembled WGS sequence"/>
</dbReference>
<keyword evidence="2" id="KW-1185">Reference proteome</keyword>
<accession>A0ABW8LHU0</accession>
<gene>
    <name evidence="1" type="ORF">ACI2L5_06535</name>
</gene>
<dbReference type="EMBL" id="JBJDQH010000002">
    <property type="protein sequence ID" value="MFK4264585.1"/>
    <property type="molecule type" value="Genomic_DNA"/>
</dbReference>